<dbReference type="GO" id="GO:0044010">
    <property type="term" value="P:single-species biofilm formation"/>
    <property type="evidence" value="ECO:0007669"/>
    <property type="project" value="TreeGrafter"/>
</dbReference>
<proteinExistence type="predicted"/>
<organism evidence="2 3">
    <name type="scientific">Thalassospira povalilytica</name>
    <dbReference type="NCBI Taxonomy" id="732237"/>
    <lineage>
        <taxon>Bacteria</taxon>
        <taxon>Pseudomonadati</taxon>
        <taxon>Pseudomonadota</taxon>
        <taxon>Alphaproteobacteria</taxon>
        <taxon>Rhodospirillales</taxon>
        <taxon>Thalassospiraceae</taxon>
        <taxon>Thalassospira</taxon>
    </lineage>
</organism>
<keyword evidence="2" id="KW-0808">Transferase</keyword>
<dbReference type="AlphaFoldDB" id="A0A8I1M617"/>
<dbReference type="RefSeq" id="WP_206926852.1">
    <property type="nucleotide sequence ID" value="NZ_JAEKJW010000001.1"/>
</dbReference>
<name>A0A8I1M617_9PROT</name>
<comment type="caution">
    <text evidence="2">The sequence shown here is derived from an EMBL/GenBank/DDBJ whole genome shotgun (WGS) entry which is preliminary data.</text>
</comment>
<accession>A0A8I1M617</accession>
<dbReference type="EMBL" id="JAEKJW010000001">
    <property type="protein sequence ID" value="MBN8195943.1"/>
    <property type="molecule type" value="Genomic_DNA"/>
</dbReference>
<reference evidence="2" key="1">
    <citation type="submission" date="2020-12" db="EMBL/GenBank/DDBJ databases">
        <title>Oil enriched cultivation method for isolating marine PHA-producing bacteria.</title>
        <authorList>
            <person name="Zheng W."/>
            <person name="Yu S."/>
            <person name="Huang Y."/>
        </authorList>
    </citation>
    <scope>NUCLEOTIDE SEQUENCE</scope>
    <source>
        <strain evidence="2">SY-2-3</strain>
    </source>
</reference>
<evidence type="ECO:0000313" key="2">
    <source>
        <dbReference type="EMBL" id="MBN8195943.1"/>
    </source>
</evidence>
<dbReference type="PANTHER" id="PTHR43685">
    <property type="entry name" value="GLYCOSYLTRANSFERASE"/>
    <property type="match status" value="1"/>
</dbReference>
<dbReference type="Gene3D" id="3.90.550.10">
    <property type="entry name" value="Spore Coat Polysaccharide Biosynthesis Protein SpsA, Chain A"/>
    <property type="match status" value="1"/>
</dbReference>
<dbReference type="CDD" id="cd00761">
    <property type="entry name" value="Glyco_tranf_GTA_type"/>
    <property type="match status" value="1"/>
</dbReference>
<dbReference type="InterPro" id="IPR001173">
    <property type="entry name" value="Glyco_trans_2-like"/>
</dbReference>
<sequence length="284" mass="32997">MQPTVSVIIPCYNGHAFLEQAIRSAKEQTVKPVEVIVIDDGSNDPETIEFLDRMSDDVRLVRQENRGLPGARNRGFLEAKGDYVLPLDCDDWLEPNFIEVGLKLISENDDIDYAFSWLALEAESSGVLKKHYNFFEQLFLNQLPYCLLQPKKLWLELGGYDEMMRSGYEDWEWNIRLGKAGYRGGVIEKPLFHYRVQSTAMLASISRRKHVDLWMFIREKHSDLYSGKALVALWRAWRDCQSTRSLSLYFGWELLYRLLPKSVFRGLVATLFSRSHSARFKKKA</sequence>
<dbReference type="GO" id="GO:0016740">
    <property type="term" value="F:transferase activity"/>
    <property type="evidence" value="ECO:0007669"/>
    <property type="project" value="UniProtKB-KW"/>
</dbReference>
<dbReference type="InterPro" id="IPR050834">
    <property type="entry name" value="Glycosyltransf_2"/>
</dbReference>
<dbReference type="InterPro" id="IPR029044">
    <property type="entry name" value="Nucleotide-diphossugar_trans"/>
</dbReference>
<dbReference type="Pfam" id="PF00535">
    <property type="entry name" value="Glycos_transf_2"/>
    <property type="match status" value="1"/>
</dbReference>
<evidence type="ECO:0000313" key="3">
    <source>
        <dbReference type="Proteomes" id="UP000664405"/>
    </source>
</evidence>
<dbReference type="Proteomes" id="UP000664405">
    <property type="component" value="Unassembled WGS sequence"/>
</dbReference>
<evidence type="ECO:0000259" key="1">
    <source>
        <dbReference type="Pfam" id="PF00535"/>
    </source>
</evidence>
<dbReference type="PANTHER" id="PTHR43685:SF2">
    <property type="entry name" value="GLYCOSYLTRANSFERASE 2-LIKE DOMAIN-CONTAINING PROTEIN"/>
    <property type="match status" value="1"/>
</dbReference>
<gene>
    <name evidence="2" type="ORF">JF547_05625</name>
</gene>
<dbReference type="SUPFAM" id="SSF53448">
    <property type="entry name" value="Nucleotide-diphospho-sugar transferases"/>
    <property type="match status" value="1"/>
</dbReference>
<feature type="domain" description="Glycosyltransferase 2-like" evidence="1">
    <location>
        <begin position="6"/>
        <end position="115"/>
    </location>
</feature>
<protein>
    <submittedName>
        <fullName evidence="2">Glycosyltransferase family 2 protein</fullName>
    </submittedName>
</protein>